<accession>A0A437P0Z7</accession>
<dbReference type="Pfam" id="PF00082">
    <property type="entry name" value="Peptidase_S8"/>
    <property type="match status" value="1"/>
</dbReference>
<feature type="domain" description="Peptidase S8/S53" evidence="7">
    <location>
        <begin position="22"/>
        <end position="274"/>
    </location>
</feature>
<feature type="transmembrane region" description="Helical" evidence="6">
    <location>
        <begin position="306"/>
        <end position="327"/>
    </location>
</feature>
<dbReference type="Gene3D" id="3.40.50.200">
    <property type="entry name" value="Peptidase S8/S53 domain"/>
    <property type="match status" value="1"/>
</dbReference>
<dbReference type="AlphaFoldDB" id="A0A437P0Z7"/>
<evidence type="ECO:0000256" key="2">
    <source>
        <dbReference type="ARBA" id="ARBA00022670"/>
    </source>
</evidence>
<dbReference type="InterPro" id="IPR000209">
    <property type="entry name" value="Peptidase_S8/S53_dom"/>
</dbReference>
<evidence type="ECO:0000256" key="3">
    <source>
        <dbReference type="ARBA" id="ARBA00022801"/>
    </source>
</evidence>
<evidence type="ECO:0000256" key="4">
    <source>
        <dbReference type="ARBA" id="ARBA00022825"/>
    </source>
</evidence>
<comment type="similarity">
    <text evidence="1 5">Belongs to the peptidase S8 family.</text>
</comment>
<proteinExistence type="inferred from homology"/>
<dbReference type="PANTHER" id="PTHR43806">
    <property type="entry name" value="PEPTIDASE S8"/>
    <property type="match status" value="1"/>
</dbReference>
<keyword evidence="6" id="KW-0472">Membrane</keyword>
<keyword evidence="2 8" id="KW-0645">Protease</keyword>
<dbReference type="PRINTS" id="PR00723">
    <property type="entry name" value="SUBTILISIN"/>
</dbReference>
<gene>
    <name evidence="8" type="ORF">EOT10_37890</name>
</gene>
<dbReference type="PROSITE" id="PS51892">
    <property type="entry name" value="SUBTILASE"/>
    <property type="match status" value="1"/>
</dbReference>
<evidence type="ECO:0000256" key="5">
    <source>
        <dbReference type="PROSITE-ProRule" id="PRU01240"/>
    </source>
</evidence>
<evidence type="ECO:0000256" key="6">
    <source>
        <dbReference type="SAM" id="Phobius"/>
    </source>
</evidence>
<dbReference type="InterPro" id="IPR036852">
    <property type="entry name" value="Peptidase_S8/S53_dom_sf"/>
</dbReference>
<organism evidence="8 9">
    <name type="scientific">Streptomyces antnestii</name>
    <dbReference type="NCBI Taxonomy" id="2494256"/>
    <lineage>
        <taxon>Bacteria</taxon>
        <taxon>Bacillati</taxon>
        <taxon>Actinomycetota</taxon>
        <taxon>Actinomycetes</taxon>
        <taxon>Kitasatosporales</taxon>
        <taxon>Streptomycetaceae</taxon>
        <taxon>Streptomyces</taxon>
    </lineage>
</organism>
<evidence type="ECO:0000313" key="9">
    <source>
        <dbReference type="Proteomes" id="UP000283128"/>
    </source>
</evidence>
<dbReference type="OrthoDB" id="9798386at2"/>
<dbReference type="SUPFAM" id="SSF52743">
    <property type="entry name" value="Subtilisin-like"/>
    <property type="match status" value="1"/>
</dbReference>
<evidence type="ECO:0000259" key="7">
    <source>
        <dbReference type="Pfam" id="PF00082"/>
    </source>
</evidence>
<comment type="caution">
    <text evidence="8">The sequence shown here is derived from an EMBL/GenBank/DDBJ whole genome shotgun (WGS) entry which is preliminary data.</text>
</comment>
<keyword evidence="6" id="KW-1133">Transmembrane helix</keyword>
<keyword evidence="4" id="KW-0720">Serine protease</keyword>
<sequence>MRGSEWALSALRADRAWQTSRGQGVTVAVIGTGVDAAHPDLKGRVVKGADLTDGASGDGTRDQGVTDVQGTHAAGIIAGTGRNYHGDGVYGLAPQARVLPVRVYRDSAPVAAATAAGIRYAARKGAQVIDVAVSFRRPSKELRSAVAYAVRRNCLVVAGAGDTGQSGNAVSYPAAYRGVLSVAATDKKGGLWPDSHYGRDVALTAPGVDILTTARNDDYWTGSGTAYAASWVAASAALVRAEHPQWTAAGVAKKLTDTASHQTSAHDDVHHGYGTVDPARALTASASPAADPQHRTAPRSSDTGPILVVVAVTGALLVLAVLAWLLIRRSVTPSDQE</sequence>
<keyword evidence="9" id="KW-1185">Reference proteome</keyword>
<evidence type="ECO:0000313" key="8">
    <source>
        <dbReference type="EMBL" id="RVU15932.1"/>
    </source>
</evidence>
<reference evidence="8 9" key="1">
    <citation type="submission" date="2019-01" db="EMBL/GenBank/DDBJ databases">
        <title>Genome sequences of Streptomyces and Rhizobium isolates collected from root and soil.</title>
        <authorList>
            <person name="Chhettri S."/>
            <person name="Sevigny J.L."/>
            <person name="Sen A."/>
            <person name="Ennis N."/>
            <person name="Tisa L."/>
        </authorList>
    </citation>
    <scope>NUCLEOTIDE SEQUENCE [LARGE SCALE GENOMIC DNA]</scope>
    <source>
        <strain evidence="8 9">San01</strain>
    </source>
</reference>
<protein>
    <submittedName>
        <fullName evidence="8">Serine protease</fullName>
    </submittedName>
</protein>
<dbReference type="EMBL" id="RZYA01000030">
    <property type="protein sequence ID" value="RVU15932.1"/>
    <property type="molecule type" value="Genomic_DNA"/>
</dbReference>
<dbReference type="PANTHER" id="PTHR43806:SF11">
    <property type="entry name" value="CEREVISIN-RELATED"/>
    <property type="match status" value="1"/>
</dbReference>
<dbReference type="GO" id="GO:0006508">
    <property type="term" value="P:proteolysis"/>
    <property type="evidence" value="ECO:0007669"/>
    <property type="project" value="UniProtKB-KW"/>
</dbReference>
<dbReference type="InterPro" id="IPR015500">
    <property type="entry name" value="Peptidase_S8_subtilisin-rel"/>
</dbReference>
<dbReference type="InterPro" id="IPR050131">
    <property type="entry name" value="Peptidase_S8_subtilisin-like"/>
</dbReference>
<dbReference type="GO" id="GO:0004252">
    <property type="term" value="F:serine-type endopeptidase activity"/>
    <property type="evidence" value="ECO:0007669"/>
    <property type="project" value="InterPro"/>
</dbReference>
<name>A0A437P0Z7_9ACTN</name>
<evidence type="ECO:0000256" key="1">
    <source>
        <dbReference type="ARBA" id="ARBA00011073"/>
    </source>
</evidence>
<comment type="caution">
    <text evidence="5">Lacks conserved residue(s) required for the propagation of feature annotation.</text>
</comment>
<keyword evidence="6" id="KW-0812">Transmembrane</keyword>
<keyword evidence="3" id="KW-0378">Hydrolase</keyword>
<dbReference type="Proteomes" id="UP000283128">
    <property type="component" value="Unassembled WGS sequence"/>
</dbReference>